<dbReference type="GO" id="GO:0005524">
    <property type="term" value="F:ATP binding"/>
    <property type="evidence" value="ECO:0007669"/>
    <property type="project" value="UniProtKB-KW"/>
</dbReference>
<dbReference type="GO" id="GO:0000049">
    <property type="term" value="F:tRNA binding"/>
    <property type="evidence" value="ECO:0007669"/>
    <property type="project" value="UniProtKB-KW"/>
</dbReference>
<feature type="binding site" evidence="2">
    <location>
        <position position="160"/>
    </location>
    <ligand>
        <name>ATP</name>
        <dbReference type="ChEBI" id="CHEBI:30616"/>
    </ligand>
</feature>
<comment type="subcellular location">
    <subcellularLocation>
        <location evidence="2">Cytoplasm</location>
    </subcellularLocation>
</comment>
<dbReference type="Pfam" id="PF05636">
    <property type="entry name" value="HIGH_NTase1"/>
    <property type="match status" value="1"/>
</dbReference>
<feature type="binding site" evidence="2">
    <location>
        <position position="185"/>
    </location>
    <ligand>
        <name>ATP</name>
        <dbReference type="ChEBI" id="CHEBI:30616"/>
    </ligand>
</feature>
<keyword evidence="2" id="KW-0436">Ligase</keyword>
<dbReference type="InterPro" id="IPR008513">
    <property type="entry name" value="tRNA(Met)_cyd_acetate_ligase"/>
</dbReference>
<dbReference type="InterPro" id="IPR014729">
    <property type="entry name" value="Rossmann-like_a/b/a_fold"/>
</dbReference>
<keyword evidence="2" id="KW-0963">Cytoplasm</keyword>
<organism evidence="3 4">
    <name type="scientific">Filifactor alocis (strain ATCC 35896 / CCUG 47790 / D40 B5)</name>
    <name type="common">Fusobacterium alocis</name>
    <dbReference type="NCBI Taxonomy" id="546269"/>
    <lineage>
        <taxon>Bacteria</taxon>
        <taxon>Bacillati</taxon>
        <taxon>Bacillota</taxon>
        <taxon>Clostridia</taxon>
        <taxon>Peptostreptococcales</taxon>
        <taxon>Filifactoraceae</taxon>
        <taxon>Filifactor</taxon>
    </lineage>
</organism>
<keyword evidence="4" id="KW-1185">Reference proteome</keyword>
<dbReference type="eggNOG" id="COG1323">
    <property type="taxonomic scope" value="Bacteria"/>
</dbReference>
<dbReference type="PANTHER" id="PTHR37825">
    <property type="entry name" value="TRNA(MET) CYTIDINE ACETATE LIGASE"/>
    <property type="match status" value="1"/>
</dbReference>
<evidence type="ECO:0000313" key="3">
    <source>
        <dbReference type="EMBL" id="EFE28941.1"/>
    </source>
</evidence>
<dbReference type="GO" id="GO:0016879">
    <property type="term" value="F:ligase activity, forming carbon-nitrogen bonds"/>
    <property type="evidence" value="ECO:0007669"/>
    <property type="project" value="UniProtKB-UniRule"/>
</dbReference>
<evidence type="ECO:0000313" key="4">
    <source>
        <dbReference type="Proteomes" id="UP000007468"/>
    </source>
</evidence>
<proteinExistence type="inferred from homology"/>
<dbReference type="PATRIC" id="fig|546269.5.peg.1357"/>
<dbReference type="EMBL" id="CP002390">
    <property type="protein sequence ID" value="EFE28941.1"/>
    <property type="molecule type" value="Genomic_DNA"/>
</dbReference>
<keyword evidence="1 2" id="KW-0819">tRNA processing</keyword>
<keyword evidence="2" id="KW-0694">RNA-binding</keyword>
<dbReference type="HAMAP" id="MF_01539">
    <property type="entry name" value="TmcAL"/>
    <property type="match status" value="1"/>
</dbReference>
<dbReference type="GO" id="GO:0006400">
    <property type="term" value="P:tRNA modification"/>
    <property type="evidence" value="ECO:0007669"/>
    <property type="project" value="UniProtKB-UniRule"/>
</dbReference>
<keyword evidence="2" id="KW-0547">Nucleotide-binding</keyword>
<keyword evidence="2" id="KW-0820">tRNA-binding</keyword>
<dbReference type="NCBIfam" id="NF010191">
    <property type="entry name" value="PRK13670.1"/>
    <property type="match status" value="1"/>
</dbReference>
<comment type="similarity">
    <text evidence="2">Belongs to the TmcAL family.</text>
</comment>
<reference evidence="4" key="1">
    <citation type="submission" date="2010-12" db="EMBL/GenBank/DDBJ databases">
        <title>The genome sequence of Filifactor alocis strain ATCC 35896.</title>
        <authorList>
            <consortium name="The Broad Institute Genome Sequencing Platform"/>
            <person name="Ward D."/>
            <person name="Earl A."/>
            <person name="Feldgarden M."/>
            <person name="Young S.K."/>
            <person name="Gargeya S."/>
            <person name="Zeng Q."/>
            <person name="Alvarado L."/>
            <person name="Berlin A."/>
            <person name="Bochicchio J."/>
            <person name="Chapman S.B."/>
            <person name="Chen Z."/>
            <person name="Freedman E."/>
            <person name="Gellesch M."/>
            <person name="Goldberg J."/>
            <person name="Griggs A."/>
            <person name="Gujja S."/>
            <person name="Heilman E."/>
            <person name="Heiman D."/>
            <person name="Howarth C."/>
            <person name="Mehta T."/>
            <person name="Neiman D."/>
            <person name="Pearson M."/>
            <person name="Roberts A."/>
            <person name="Saif S."/>
            <person name="Shea T."/>
            <person name="Shenoy N."/>
            <person name="Sisk P."/>
            <person name="Stolte C."/>
            <person name="Sykes S."/>
            <person name="White J."/>
            <person name="Yandava C."/>
            <person name="Izard J."/>
            <person name="Blanton J.M."/>
            <person name="Baranova O.V."/>
            <person name="Tanner A.C."/>
            <person name="Dewhirst F.E."/>
            <person name="Haas B."/>
            <person name="Nusbaum C."/>
            <person name="Birren B."/>
        </authorList>
    </citation>
    <scope>NUCLEOTIDE SEQUENCE [LARGE SCALE GENOMIC DNA]</scope>
    <source>
        <strain evidence="4">ATCC 35896 / D40 B5</strain>
    </source>
</reference>
<keyword evidence="2" id="KW-0067">ATP-binding</keyword>
<feature type="binding site" evidence="2">
    <location>
        <position position="102"/>
    </location>
    <ligand>
        <name>ATP</name>
        <dbReference type="ChEBI" id="CHEBI:30616"/>
    </ligand>
</feature>
<protein>
    <recommendedName>
        <fullName evidence="2">tRNA(Met) cytidine acetate ligase</fullName>
        <ecNumber evidence="2">6.3.4.-</ecNumber>
    </recommendedName>
</protein>
<sequence>MNVLGIIAEYNPFHNGHLYHIKQSCTVSKTQKVVVIMSGNFVQRGDLAIMDKHLRAKLAVQNGASLVLELPVLYASQSADFFAKGAIEILNHLGIVDYLSFGSESGNIEHLSSVATLFHEEPEEYRYLLKHYLNQGYPFPKARSNALEQLTGCSSISTPNDVLGVEYLKHLSRTKSAIKPILIQRKGANHEDHAMNTEFSSATSIRNYLTHMSTKFCGNSPLYSEELLSSIPAATLDALLYTHTNHRWMSLELFLNDIKTIILREGKHISNYFEVSEGLENRIYESFLASDNLEEILTSIKTKRYTLTRIRHILLNILLNITKDTMQELNTSNEMGYARILAFDEVGRTLIRKSNKEFPLINKAANFRPSNRKQEILWNADEIADTIYYSRYRSSYSNGYVLSPVFVKKRGRE</sequence>
<dbReference type="GO" id="GO:0005737">
    <property type="term" value="C:cytoplasm"/>
    <property type="evidence" value="ECO:0007669"/>
    <property type="project" value="UniProtKB-SubCell"/>
</dbReference>
<feature type="binding site" evidence="2">
    <location>
        <begin position="7"/>
        <end position="20"/>
    </location>
    <ligand>
        <name>ATP</name>
        <dbReference type="ChEBI" id="CHEBI:30616"/>
    </ligand>
</feature>
<comment type="catalytic activity">
    <reaction evidence="2">
        <text>cytidine(34) in elongator tRNA(Met) + acetate + ATP = N(4)-acetylcytidine(34) in elongator tRNA(Met) + AMP + diphosphate</text>
        <dbReference type="Rhea" id="RHEA:58144"/>
        <dbReference type="Rhea" id="RHEA-COMP:10693"/>
        <dbReference type="Rhea" id="RHEA-COMP:10694"/>
        <dbReference type="ChEBI" id="CHEBI:30089"/>
        <dbReference type="ChEBI" id="CHEBI:30616"/>
        <dbReference type="ChEBI" id="CHEBI:33019"/>
        <dbReference type="ChEBI" id="CHEBI:74900"/>
        <dbReference type="ChEBI" id="CHEBI:82748"/>
        <dbReference type="ChEBI" id="CHEBI:456215"/>
    </reaction>
</comment>
<gene>
    <name evidence="2" type="primary">tmcAL</name>
    <name evidence="3" type="ordered locus">HMPREF0389_00863</name>
</gene>
<dbReference type="Gene3D" id="3.40.50.620">
    <property type="entry name" value="HUPs"/>
    <property type="match status" value="1"/>
</dbReference>
<dbReference type="PANTHER" id="PTHR37825:SF1">
    <property type="entry name" value="TRNA(MET) CYTIDINE ACETATE LIGASE"/>
    <property type="match status" value="1"/>
</dbReference>
<accession>D6GQ88</accession>
<dbReference type="EC" id="6.3.4.-" evidence="2"/>
<dbReference type="AlphaFoldDB" id="D6GQ88"/>
<evidence type="ECO:0000256" key="1">
    <source>
        <dbReference type="ARBA" id="ARBA00022694"/>
    </source>
</evidence>
<evidence type="ECO:0000256" key="2">
    <source>
        <dbReference type="HAMAP-Rule" id="MF_01539"/>
    </source>
</evidence>
<dbReference type="Proteomes" id="UP000007468">
    <property type="component" value="Chromosome"/>
</dbReference>
<dbReference type="KEGG" id="faa:HMPREF0389_00863"/>
<dbReference type="STRING" id="546269.HMPREF0389_00863"/>
<dbReference type="RefSeq" id="WP_014262856.1">
    <property type="nucleotide sequence ID" value="NC_016630.1"/>
</dbReference>
<comment type="function">
    <text evidence="2">Catalyzes the formation of N(4)-acetylcytidine (ac(4)C) at the wobble position of elongator tRNA(Met), using acetate and ATP as substrates. First activates an acetate ion to form acetyladenylate (Ac-AMP) and then transfers the acetyl group to tRNA to form ac(4)C34.</text>
</comment>
<name>D6GQ88_FILAD</name>
<dbReference type="SUPFAM" id="SSF52374">
    <property type="entry name" value="Nucleotidylyl transferase"/>
    <property type="match status" value="1"/>
</dbReference>
<comment type="caution">
    <text evidence="2">Lacks conserved residue(s) required for the propagation of feature annotation.</text>
</comment>